<dbReference type="NCBIfam" id="NF002188">
    <property type="entry name" value="PRK01045.1-2"/>
    <property type="match status" value="1"/>
</dbReference>
<evidence type="ECO:0000313" key="7">
    <source>
        <dbReference type="Proteomes" id="UP000239203"/>
    </source>
</evidence>
<dbReference type="NCBIfam" id="NF002190">
    <property type="entry name" value="PRK01045.1-4"/>
    <property type="match status" value="1"/>
</dbReference>
<gene>
    <name evidence="5" type="primary">ispH</name>
    <name evidence="6" type="ORF">CLV40_12269</name>
</gene>
<evidence type="ECO:0000256" key="4">
    <source>
        <dbReference type="ARBA" id="ARBA00023014"/>
    </source>
</evidence>
<dbReference type="UniPathway" id="UPA00056">
    <property type="reaction ID" value="UER00097"/>
</dbReference>
<feature type="binding site" evidence="5">
    <location>
        <position position="170"/>
    </location>
    <ligand>
        <name>dimethylallyl diphosphate</name>
        <dbReference type="ChEBI" id="CHEBI:57623"/>
    </ligand>
</feature>
<keyword evidence="2 5" id="KW-0479">Metal-binding</keyword>
<dbReference type="Gene3D" id="3.40.1010.20">
    <property type="entry name" value="4-hydroxy-3-methylbut-2-enyl diphosphate reductase, catalytic domain"/>
    <property type="match status" value="2"/>
</dbReference>
<reference evidence="6 7" key="1">
    <citation type="submission" date="2018-02" db="EMBL/GenBank/DDBJ databases">
        <title>Genomic Encyclopedia of Archaeal and Bacterial Type Strains, Phase II (KMG-II): from individual species to whole genera.</title>
        <authorList>
            <person name="Goeker M."/>
        </authorList>
    </citation>
    <scope>NUCLEOTIDE SEQUENCE [LARGE SCALE GENOMIC DNA]</scope>
    <source>
        <strain evidence="6 7">YU 961-1</strain>
    </source>
</reference>
<keyword evidence="5" id="KW-0414">Isoprene biosynthesis</keyword>
<dbReference type="GO" id="GO:0046872">
    <property type="term" value="F:metal ion binding"/>
    <property type="evidence" value="ECO:0007669"/>
    <property type="project" value="UniProtKB-KW"/>
</dbReference>
<feature type="binding site" evidence="5">
    <location>
        <position position="137"/>
    </location>
    <ligand>
        <name>(2E)-4-hydroxy-3-methylbut-2-enyl diphosphate</name>
        <dbReference type="ChEBI" id="CHEBI:128753"/>
    </ligand>
</feature>
<comment type="function">
    <text evidence="5">Catalyzes the conversion of 1-hydroxy-2-methyl-2-(E)-butenyl 4-diphosphate (HMBPP) into a mixture of isopentenyl diphosphate (IPP) and dimethylallyl diphosphate (DMAPP). Acts in the terminal step of the DOXP/MEP pathway for isoprenoid precursor biosynthesis.</text>
</comment>
<feature type="binding site" evidence="5">
    <location>
        <position position="108"/>
    </location>
    <ligand>
        <name>[4Fe-4S] cluster</name>
        <dbReference type="ChEBI" id="CHEBI:49883"/>
    </ligand>
</feature>
<feature type="binding site" evidence="5">
    <location>
        <position position="289"/>
    </location>
    <ligand>
        <name>[4Fe-4S] cluster</name>
        <dbReference type="ChEBI" id="CHEBI:49883"/>
    </ligand>
</feature>
<keyword evidence="3 5" id="KW-0408">Iron</keyword>
<feature type="binding site" evidence="5">
    <location>
        <position position="361"/>
    </location>
    <ligand>
        <name>dimethylallyl diphosphate</name>
        <dbReference type="ChEBI" id="CHEBI:57623"/>
    </ligand>
</feature>
<comment type="pathway">
    <text evidence="5">Isoprenoid biosynthesis; dimethylallyl diphosphate biosynthesis; dimethylallyl diphosphate from (2E)-4-hydroxy-3-methylbutenyl diphosphate: step 1/1.</text>
</comment>
<organism evidence="6 7">
    <name type="scientific">Actinokineospora auranticolor</name>
    <dbReference type="NCBI Taxonomy" id="155976"/>
    <lineage>
        <taxon>Bacteria</taxon>
        <taxon>Bacillati</taxon>
        <taxon>Actinomycetota</taxon>
        <taxon>Actinomycetes</taxon>
        <taxon>Pseudonocardiales</taxon>
        <taxon>Pseudonocardiaceae</taxon>
        <taxon>Actinokineospora</taxon>
    </lineage>
</organism>
<feature type="binding site" evidence="5">
    <location>
        <position position="220"/>
    </location>
    <ligand>
        <name>(2E)-4-hydroxy-3-methylbut-2-enyl diphosphate</name>
        <dbReference type="ChEBI" id="CHEBI:128753"/>
    </ligand>
</feature>
<feature type="binding site" evidence="5">
    <location>
        <position position="170"/>
    </location>
    <ligand>
        <name>isopentenyl diphosphate</name>
        <dbReference type="ChEBI" id="CHEBI:128769"/>
    </ligand>
</feature>
<dbReference type="GO" id="GO:0051745">
    <property type="term" value="F:4-hydroxy-3-methylbut-2-enyl diphosphate reductase activity"/>
    <property type="evidence" value="ECO:0007669"/>
    <property type="project" value="UniProtKB-UniRule"/>
</dbReference>
<feature type="binding site" evidence="5">
    <location>
        <position position="192"/>
    </location>
    <ligand>
        <name>[4Fe-4S] cluster</name>
        <dbReference type="ChEBI" id="CHEBI:49883"/>
    </ligand>
</feature>
<dbReference type="EMBL" id="PTIX01000022">
    <property type="protein sequence ID" value="PPK64078.1"/>
    <property type="molecule type" value="Genomic_DNA"/>
</dbReference>
<dbReference type="RefSeq" id="WP_104482253.1">
    <property type="nucleotide sequence ID" value="NZ_CP154825.1"/>
</dbReference>
<feature type="binding site" evidence="5">
    <location>
        <position position="318"/>
    </location>
    <ligand>
        <name>dimethylallyl diphosphate</name>
        <dbReference type="ChEBI" id="CHEBI:57623"/>
    </ligand>
</feature>
<feature type="binding site" evidence="5">
    <location>
        <position position="317"/>
    </location>
    <ligand>
        <name>dimethylallyl diphosphate</name>
        <dbReference type="ChEBI" id="CHEBI:57623"/>
    </ligand>
</feature>
<name>A0A2S6GFS5_9PSEU</name>
<evidence type="ECO:0000256" key="5">
    <source>
        <dbReference type="HAMAP-Rule" id="MF_00191"/>
    </source>
</evidence>
<feature type="binding site" evidence="5">
    <location>
        <position position="319"/>
    </location>
    <ligand>
        <name>dimethylallyl diphosphate</name>
        <dbReference type="ChEBI" id="CHEBI:57623"/>
    </ligand>
</feature>
<accession>A0A2S6GFS5</accession>
<comment type="cofactor">
    <cofactor evidence="5">
        <name>[4Fe-4S] cluster</name>
        <dbReference type="ChEBI" id="CHEBI:49883"/>
    </cofactor>
    <text evidence="5">Binds 1 [4Fe-4S] cluster per subunit.</text>
</comment>
<dbReference type="EC" id="1.17.7.4" evidence="5"/>
<feature type="binding site" evidence="5">
    <location>
        <position position="259"/>
    </location>
    <ligand>
        <name>(2E)-4-hydroxy-3-methylbut-2-enyl diphosphate</name>
        <dbReference type="ChEBI" id="CHEBI:128753"/>
    </ligand>
</feature>
<feature type="active site" description="Proton donor" evidence="5">
    <location>
        <position position="222"/>
    </location>
</feature>
<dbReference type="OrthoDB" id="9804068at2"/>
<feature type="binding site" evidence="5">
    <location>
        <position position="137"/>
    </location>
    <ligand>
        <name>dimethylallyl diphosphate</name>
        <dbReference type="ChEBI" id="CHEBI:57623"/>
    </ligand>
</feature>
<dbReference type="CDD" id="cd13944">
    <property type="entry name" value="lytB_ispH"/>
    <property type="match status" value="1"/>
</dbReference>
<dbReference type="PANTHER" id="PTHR30426">
    <property type="entry name" value="4-HYDROXY-3-METHYLBUT-2-ENYL DIPHOSPHATE REDUCTASE"/>
    <property type="match status" value="1"/>
</dbReference>
<evidence type="ECO:0000313" key="6">
    <source>
        <dbReference type="EMBL" id="PPK64078.1"/>
    </source>
</evidence>
<proteinExistence type="inferred from homology"/>
<keyword evidence="1 5" id="KW-0004">4Fe-4S</keyword>
<comment type="similarity">
    <text evidence="5">Belongs to the IspH family.</text>
</comment>
<protein>
    <recommendedName>
        <fullName evidence="5">4-hydroxy-3-methylbut-2-enyl diphosphate reductase</fullName>
        <shortName evidence="5">HMBPP reductase</shortName>
        <ecNumber evidence="5">1.17.7.4</ecNumber>
    </recommendedName>
</protein>
<evidence type="ECO:0000256" key="1">
    <source>
        <dbReference type="ARBA" id="ARBA00022485"/>
    </source>
</evidence>
<dbReference type="GO" id="GO:0051539">
    <property type="term" value="F:4 iron, 4 sulfur cluster binding"/>
    <property type="evidence" value="ECO:0007669"/>
    <property type="project" value="UniProtKB-UniRule"/>
</dbReference>
<feature type="binding site" evidence="5">
    <location>
        <position position="137"/>
    </location>
    <ligand>
        <name>isopentenyl diphosphate</name>
        <dbReference type="ChEBI" id="CHEBI:128769"/>
    </ligand>
</feature>
<feature type="binding site" evidence="5">
    <location>
        <position position="317"/>
    </location>
    <ligand>
        <name>(2E)-4-hydroxy-3-methylbut-2-enyl diphosphate</name>
        <dbReference type="ChEBI" id="CHEBI:128753"/>
    </ligand>
</feature>
<dbReference type="GO" id="GO:0050992">
    <property type="term" value="P:dimethylallyl diphosphate biosynthetic process"/>
    <property type="evidence" value="ECO:0007669"/>
    <property type="project" value="UniProtKB-UniRule"/>
</dbReference>
<evidence type="ECO:0000256" key="3">
    <source>
        <dbReference type="ARBA" id="ARBA00023004"/>
    </source>
</evidence>
<comment type="catalytic activity">
    <reaction evidence="5">
        <text>dimethylallyl diphosphate + 2 oxidized [2Fe-2S]-[ferredoxin] + H2O = (2E)-4-hydroxy-3-methylbut-2-enyl diphosphate + 2 reduced [2Fe-2S]-[ferredoxin] + 2 H(+)</text>
        <dbReference type="Rhea" id="RHEA:24825"/>
        <dbReference type="Rhea" id="RHEA-COMP:10000"/>
        <dbReference type="Rhea" id="RHEA-COMP:10001"/>
        <dbReference type="ChEBI" id="CHEBI:15377"/>
        <dbReference type="ChEBI" id="CHEBI:15378"/>
        <dbReference type="ChEBI" id="CHEBI:33737"/>
        <dbReference type="ChEBI" id="CHEBI:33738"/>
        <dbReference type="ChEBI" id="CHEBI:57623"/>
        <dbReference type="ChEBI" id="CHEBI:128753"/>
        <dbReference type="EC" id="1.17.7.4"/>
    </reaction>
</comment>
<feature type="binding site" evidence="5">
    <location>
        <position position="361"/>
    </location>
    <ligand>
        <name>isopentenyl diphosphate</name>
        <dbReference type="ChEBI" id="CHEBI:128769"/>
    </ligand>
</feature>
<dbReference type="PANTHER" id="PTHR30426:SF0">
    <property type="entry name" value="4-HYDROXY-3-METHYLBUT-2-ENYL DIPHOSPHATE REDUCTASE"/>
    <property type="match status" value="1"/>
</dbReference>
<dbReference type="Gene3D" id="3.40.50.11270">
    <property type="match status" value="1"/>
</dbReference>
<dbReference type="NCBIfam" id="TIGR00216">
    <property type="entry name" value="ispH_lytB"/>
    <property type="match status" value="1"/>
</dbReference>
<feature type="binding site" evidence="5">
    <location>
        <position position="319"/>
    </location>
    <ligand>
        <name>(2E)-4-hydroxy-3-methylbut-2-enyl diphosphate</name>
        <dbReference type="ChEBI" id="CHEBI:128753"/>
    </ligand>
</feature>
<sequence length="403" mass="42784">MSPLHPGTGPVALVASELHGLAPTPVPCPAAVLLDGELRRHQVPTALAPLDVRDATDSTWVTLADGTTGLGVVAQDRRTALVARAAMSSLLAASTPRTVLLASPRSFCAGVERAVQVVERALERSSGPVYVRKQIVHNVHVVADLESRGAVFVDELDAVPEESTVVFSAHGVSPAVRGAASSRQLQVIDATCPLVTKVHVEARRFAARGDTVILIGHAGHEEVEGTLGEVDEMRLVQSVEDVETVDVPDPSRVSYLTQTTLSVDETTEIVTALRRRFPALRNPPSDDICYATTNRQQALRSVAAAADLVLVVGSTNSSNSLRLVELAERQGTPAHLVDDVRDINPRWLVNATTIGLTAGASAPPHLITAIIDALAGLGPITTEEHETARETIQFTLPSPLRRT</sequence>
<dbReference type="Proteomes" id="UP000239203">
    <property type="component" value="Unassembled WGS sequence"/>
</dbReference>
<keyword evidence="4 5" id="KW-0411">Iron-sulfur</keyword>
<feature type="binding site" evidence="5">
    <location>
        <position position="220"/>
    </location>
    <ligand>
        <name>isopentenyl diphosphate</name>
        <dbReference type="ChEBI" id="CHEBI:128769"/>
    </ligand>
</feature>
<dbReference type="Pfam" id="PF02401">
    <property type="entry name" value="LYTB"/>
    <property type="match status" value="1"/>
</dbReference>
<feature type="binding site" evidence="5">
    <location>
        <position position="318"/>
    </location>
    <ligand>
        <name>(2E)-4-hydroxy-3-methylbut-2-enyl diphosphate</name>
        <dbReference type="ChEBI" id="CHEBI:128753"/>
    </ligand>
</feature>
<dbReference type="AlphaFoldDB" id="A0A2S6GFS5"/>
<feature type="binding site" evidence="5">
    <location>
        <position position="317"/>
    </location>
    <ligand>
        <name>isopentenyl diphosphate</name>
        <dbReference type="ChEBI" id="CHEBI:128769"/>
    </ligand>
</feature>
<dbReference type="GO" id="GO:0016114">
    <property type="term" value="P:terpenoid biosynthetic process"/>
    <property type="evidence" value="ECO:0007669"/>
    <property type="project" value="UniProtKB-UniRule"/>
</dbReference>
<feature type="binding site" evidence="5">
    <location>
        <position position="319"/>
    </location>
    <ligand>
        <name>isopentenyl diphosphate</name>
        <dbReference type="ChEBI" id="CHEBI:128769"/>
    </ligand>
</feature>
<comment type="catalytic activity">
    <reaction evidence="5">
        <text>isopentenyl diphosphate + 2 oxidized [2Fe-2S]-[ferredoxin] + H2O = (2E)-4-hydroxy-3-methylbut-2-enyl diphosphate + 2 reduced [2Fe-2S]-[ferredoxin] + 2 H(+)</text>
        <dbReference type="Rhea" id="RHEA:24488"/>
        <dbReference type="Rhea" id="RHEA-COMP:10000"/>
        <dbReference type="Rhea" id="RHEA-COMP:10001"/>
        <dbReference type="ChEBI" id="CHEBI:15377"/>
        <dbReference type="ChEBI" id="CHEBI:15378"/>
        <dbReference type="ChEBI" id="CHEBI:33737"/>
        <dbReference type="ChEBI" id="CHEBI:33738"/>
        <dbReference type="ChEBI" id="CHEBI:128753"/>
        <dbReference type="ChEBI" id="CHEBI:128769"/>
        <dbReference type="EC" id="1.17.7.4"/>
    </reaction>
</comment>
<dbReference type="HAMAP" id="MF_00191">
    <property type="entry name" value="IspH"/>
    <property type="match status" value="1"/>
</dbReference>
<comment type="caution">
    <text evidence="6">The sequence shown here is derived from an EMBL/GenBank/DDBJ whole genome shotgun (WGS) entry which is preliminary data.</text>
</comment>
<feature type="binding site" evidence="5">
    <location>
        <position position="361"/>
    </location>
    <ligand>
        <name>(2E)-4-hydroxy-3-methylbut-2-enyl diphosphate</name>
        <dbReference type="ChEBI" id="CHEBI:128753"/>
    </ligand>
</feature>
<dbReference type="GO" id="GO:0019288">
    <property type="term" value="P:isopentenyl diphosphate biosynthetic process, methylerythritol 4-phosphate pathway"/>
    <property type="evidence" value="ECO:0007669"/>
    <property type="project" value="UniProtKB-UniRule"/>
</dbReference>
<dbReference type="InterPro" id="IPR003451">
    <property type="entry name" value="LytB/IspH"/>
</dbReference>
<evidence type="ECO:0000256" key="2">
    <source>
        <dbReference type="ARBA" id="ARBA00022723"/>
    </source>
</evidence>
<dbReference type="UniPathway" id="UPA00059">
    <property type="reaction ID" value="UER00105"/>
</dbReference>
<feature type="binding site" evidence="5">
    <location>
        <position position="170"/>
    </location>
    <ligand>
        <name>(2E)-4-hydroxy-3-methylbut-2-enyl diphosphate</name>
        <dbReference type="ChEBI" id="CHEBI:128753"/>
    </ligand>
</feature>
<keyword evidence="7" id="KW-1185">Reference proteome</keyword>
<comment type="pathway">
    <text evidence="5">Isoprenoid biosynthesis; isopentenyl diphosphate biosynthesis via DXP pathway; isopentenyl diphosphate from 1-deoxy-D-xylulose 5-phosphate: step 6/6.</text>
</comment>
<keyword evidence="5" id="KW-0560">Oxidoreductase</keyword>
<feature type="binding site" evidence="5">
    <location>
        <position position="318"/>
    </location>
    <ligand>
        <name>isopentenyl diphosphate</name>
        <dbReference type="ChEBI" id="CHEBI:128769"/>
    </ligand>
</feature>
<feature type="binding site" evidence="5">
    <location>
        <position position="220"/>
    </location>
    <ligand>
        <name>dimethylallyl diphosphate</name>
        <dbReference type="ChEBI" id="CHEBI:57623"/>
    </ligand>
</feature>